<comment type="subunit">
    <text evidence="4">The methyltransferase is composed of M and S polypeptides.</text>
</comment>
<dbReference type="KEGG" id="arca:HC352_07600"/>
<dbReference type="InterPro" id="IPR000055">
    <property type="entry name" value="Restrct_endonuc_typeI_TRD"/>
</dbReference>
<evidence type="ECO:0000256" key="1">
    <source>
        <dbReference type="ARBA" id="ARBA00010923"/>
    </source>
</evidence>
<keyword evidence="7" id="KW-1185">Reference proteome</keyword>
<feature type="domain" description="Type I restriction modification DNA specificity" evidence="5">
    <location>
        <begin position="19"/>
        <end position="188"/>
    </location>
</feature>
<organism evidence="6 7">
    <name type="scientific">Arcanobacterium buesumense</name>
    <dbReference type="NCBI Taxonomy" id="2722751"/>
    <lineage>
        <taxon>Bacteria</taxon>
        <taxon>Bacillati</taxon>
        <taxon>Actinomycetota</taxon>
        <taxon>Actinomycetes</taxon>
        <taxon>Actinomycetales</taxon>
        <taxon>Actinomycetaceae</taxon>
        <taxon>Arcanobacterium</taxon>
    </lineage>
</organism>
<protein>
    <submittedName>
        <fullName evidence="6">Restriction endonuclease subunit S</fullName>
    </submittedName>
</protein>
<dbReference type="RefSeq" id="WP_168918306.1">
    <property type="nucleotide sequence ID" value="NZ_CP050804.1"/>
</dbReference>
<evidence type="ECO:0000313" key="6">
    <source>
        <dbReference type="EMBL" id="QJC22384.1"/>
    </source>
</evidence>
<dbReference type="InterPro" id="IPR044946">
    <property type="entry name" value="Restrct_endonuc_typeI_TRD_sf"/>
</dbReference>
<dbReference type="Proteomes" id="UP000502298">
    <property type="component" value="Chromosome"/>
</dbReference>
<keyword evidence="3" id="KW-0238">DNA-binding</keyword>
<dbReference type="PANTHER" id="PTHR43140">
    <property type="entry name" value="TYPE-1 RESTRICTION ENZYME ECOKI SPECIFICITY PROTEIN"/>
    <property type="match status" value="1"/>
</dbReference>
<feature type="domain" description="Type I restriction modification DNA specificity" evidence="5">
    <location>
        <begin position="329"/>
        <end position="388"/>
    </location>
</feature>
<comment type="similarity">
    <text evidence="1">Belongs to the type-I restriction system S methylase family.</text>
</comment>
<dbReference type="GO" id="GO:0003677">
    <property type="term" value="F:DNA binding"/>
    <property type="evidence" value="ECO:0007669"/>
    <property type="project" value="UniProtKB-KW"/>
</dbReference>
<evidence type="ECO:0000259" key="5">
    <source>
        <dbReference type="Pfam" id="PF01420"/>
    </source>
</evidence>
<dbReference type="REBASE" id="386532">
    <property type="entry name" value="S.Asp2701ORF7590P"/>
</dbReference>
<dbReference type="Gene3D" id="3.90.220.20">
    <property type="entry name" value="DNA methylase specificity domains"/>
    <property type="match status" value="2"/>
</dbReference>
<evidence type="ECO:0000256" key="4">
    <source>
        <dbReference type="ARBA" id="ARBA00038652"/>
    </source>
</evidence>
<dbReference type="AlphaFoldDB" id="A0A6H2EMT5"/>
<reference evidence="6 7" key="1">
    <citation type="submission" date="2020-03" db="EMBL/GenBank/DDBJ databases">
        <title>Complete genome of Arcanobacterium buesumensis sp. nov. strain 2701.</title>
        <authorList>
            <person name="Borowiak M."/>
            <person name="Alssahen M."/>
            <person name="Laemmler C."/>
            <person name="Malorny B."/>
            <person name="Hassan A."/>
            <person name="Prenger-Berninghoff E."/>
            <person name="Ploetz M."/>
            <person name="Abdulmawjood A."/>
        </authorList>
    </citation>
    <scope>NUCLEOTIDE SEQUENCE [LARGE SCALE GENOMIC DNA]</scope>
    <source>
        <strain evidence="6 7">2701</strain>
    </source>
</reference>
<evidence type="ECO:0000313" key="7">
    <source>
        <dbReference type="Proteomes" id="UP000502298"/>
    </source>
</evidence>
<accession>A0A6H2EMT5</accession>
<keyword evidence="6" id="KW-0540">Nuclease</keyword>
<dbReference type="SUPFAM" id="SSF116734">
    <property type="entry name" value="DNA methylase specificity domain"/>
    <property type="match status" value="2"/>
</dbReference>
<dbReference type="PANTHER" id="PTHR43140:SF1">
    <property type="entry name" value="TYPE I RESTRICTION ENZYME ECOKI SPECIFICITY SUBUNIT"/>
    <property type="match status" value="1"/>
</dbReference>
<evidence type="ECO:0000256" key="2">
    <source>
        <dbReference type="ARBA" id="ARBA00022747"/>
    </source>
</evidence>
<proteinExistence type="inferred from homology"/>
<name>A0A6H2EMT5_9ACTO</name>
<keyword evidence="6" id="KW-0378">Hydrolase</keyword>
<dbReference type="GO" id="GO:0004519">
    <property type="term" value="F:endonuclease activity"/>
    <property type="evidence" value="ECO:0007669"/>
    <property type="project" value="UniProtKB-KW"/>
</dbReference>
<dbReference type="GO" id="GO:0009307">
    <property type="term" value="P:DNA restriction-modification system"/>
    <property type="evidence" value="ECO:0007669"/>
    <property type="project" value="UniProtKB-KW"/>
</dbReference>
<keyword evidence="2" id="KW-0680">Restriction system</keyword>
<gene>
    <name evidence="6" type="ORF">HC352_07600</name>
</gene>
<dbReference type="Pfam" id="PF01420">
    <property type="entry name" value="Methylase_S"/>
    <property type="match status" value="2"/>
</dbReference>
<keyword evidence="6" id="KW-0255">Endonuclease</keyword>
<evidence type="ECO:0000256" key="3">
    <source>
        <dbReference type="ARBA" id="ARBA00023125"/>
    </source>
</evidence>
<dbReference type="CDD" id="cd17268">
    <property type="entry name" value="RMtype1_S_Ara36733I_TRD1-CR1_like"/>
    <property type="match status" value="2"/>
</dbReference>
<dbReference type="EMBL" id="CP050804">
    <property type="protein sequence ID" value="QJC22384.1"/>
    <property type="molecule type" value="Genomic_DNA"/>
</dbReference>
<dbReference type="InterPro" id="IPR051212">
    <property type="entry name" value="Type-I_RE_S_subunit"/>
</dbReference>
<sequence>MNINELLARLSPTDIPLRVLGEVAEFSRGNGPQKKDLQTTGNPCIHYGQIYTHYRHSTKKTISYVSQSVYEKSKKAQTGDVIIADTSENNEDLGKAVAWLGSTPIAVSNHTLIAKTNLVPEYLAYFLASSSFDHQKRRFITGTKVRTISAKSLSKIIIPVPPLDIQREIVKILDMFTNLEAELEAELEARKKQYQFYRDSLLTFPPEGGRTRWTTLGEIGTFSRGIPIQKKDFVASGIPAVHYGEIYTHYGLSTTRTRSHIHSIPIAPSKLANYGNLIIATTSENSHDLAKSLTWLGVEKLAVSNDALIFRHELFPNYVSHFFASCHFHGQKNRLITGTKIKRISAKSLSQIRIPIPSLEEQKRIADILDKFDALVNDISSGLPAEIQARRQQYEYYRDALLSFPTPEE</sequence>